<proteinExistence type="predicted"/>
<evidence type="ECO:0000313" key="2">
    <source>
        <dbReference type="Proteomes" id="UP000190162"/>
    </source>
</evidence>
<evidence type="ECO:0000313" key="1">
    <source>
        <dbReference type="EMBL" id="SKA69479.1"/>
    </source>
</evidence>
<name>A0A1T4VX48_9GAMM</name>
<reference evidence="2" key="1">
    <citation type="submission" date="2017-02" db="EMBL/GenBank/DDBJ databases">
        <authorList>
            <person name="Varghese N."/>
            <person name="Submissions S."/>
        </authorList>
    </citation>
    <scope>NUCLEOTIDE SEQUENCE [LARGE SCALE GENOMIC DNA]</scope>
    <source>
        <strain evidence="2">DSM 22720</strain>
    </source>
</reference>
<sequence>MLTFSNTPCPNCKETGGFLRMRRNIMERSITKRHYQKVKCPQCEAVAFIGAKIKV</sequence>
<accession>A0A1T4VX48</accession>
<dbReference type="Proteomes" id="UP000190162">
    <property type="component" value="Unassembled WGS sequence"/>
</dbReference>
<dbReference type="EMBL" id="FUXU01000117">
    <property type="protein sequence ID" value="SKA69479.1"/>
    <property type="molecule type" value="Genomic_DNA"/>
</dbReference>
<keyword evidence="2" id="KW-1185">Reference proteome</keyword>
<organism evidence="1 2">
    <name type="scientific">Enterovibrio nigricans DSM 22720</name>
    <dbReference type="NCBI Taxonomy" id="1121868"/>
    <lineage>
        <taxon>Bacteria</taxon>
        <taxon>Pseudomonadati</taxon>
        <taxon>Pseudomonadota</taxon>
        <taxon>Gammaproteobacteria</taxon>
        <taxon>Vibrionales</taxon>
        <taxon>Vibrionaceae</taxon>
        <taxon>Enterovibrio</taxon>
    </lineage>
</organism>
<gene>
    <name evidence="1" type="ORF">SAMN02745132_04461</name>
</gene>
<protein>
    <submittedName>
        <fullName evidence="1">Uncharacterized protein</fullName>
    </submittedName>
</protein>
<dbReference type="AlphaFoldDB" id="A0A1T4VX48"/>